<feature type="transmembrane region" description="Helical" evidence="1">
    <location>
        <begin position="150"/>
        <end position="171"/>
    </location>
</feature>
<dbReference type="AlphaFoldDB" id="A0A941EL87"/>
<evidence type="ECO:0000313" key="3">
    <source>
        <dbReference type="Proteomes" id="UP000675781"/>
    </source>
</evidence>
<reference evidence="2" key="1">
    <citation type="submission" date="2021-04" db="EMBL/GenBank/DDBJ databases">
        <title>Genome based classification of Actinospica acidithermotolerans sp. nov., an actinobacterium isolated from an Indonesian hot spring.</title>
        <authorList>
            <person name="Kusuma A.B."/>
            <person name="Putra K.E."/>
            <person name="Nafisah S."/>
            <person name="Loh J."/>
            <person name="Nouioui I."/>
            <person name="Goodfellow M."/>
        </authorList>
    </citation>
    <scope>NUCLEOTIDE SEQUENCE</scope>
    <source>
        <strain evidence="2">CSCA 57</strain>
    </source>
</reference>
<feature type="transmembrane region" description="Helical" evidence="1">
    <location>
        <begin position="183"/>
        <end position="202"/>
    </location>
</feature>
<keyword evidence="1" id="KW-0812">Transmembrane</keyword>
<proteinExistence type="predicted"/>
<dbReference type="Proteomes" id="UP000675781">
    <property type="component" value="Unassembled WGS sequence"/>
</dbReference>
<gene>
    <name evidence="2" type="ORF">KDL01_04965</name>
</gene>
<name>A0A941EL87_9ACTN</name>
<protein>
    <submittedName>
        <fullName evidence="2">Uncharacterized protein</fullName>
    </submittedName>
</protein>
<dbReference type="EMBL" id="JAGSOG010000013">
    <property type="protein sequence ID" value="MBR7832597.1"/>
    <property type="molecule type" value="Genomic_DNA"/>
</dbReference>
<sequence length="246" mass="26187">MVQQSAQAAPVRPAERVVPSVAQLVLVVLAAVLTIATAAFYIPRQITSDDFAGAPACISGARSDCITHTPVTMSLRGQSGTGGSAVQWVDVQGIGTGITQVNLHDAAAAWAQLQPGERGTALVWRGLVVALAFNSSALETPDWPDYRTMRVFWCFVPAVSLTVAGVLLWIVPRRPRHRGLVDLSAVCVLFAGLIYALIAMLVGRPAPLLLAPVCAGVAAVGLGGRHLTRLLWLRRMRRQTEALIAR</sequence>
<evidence type="ECO:0000313" key="2">
    <source>
        <dbReference type="EMBL" id="MBR7832597.1"/>
    </source>
</evidence>
<accession>A0A941EL87</accession>
<dbReference type="RefSeq" id="WP_212527123.1">
    <property type="nucleotide sequence ID" value="NZ_JAGSOG010000013.1"/>
</dbReference>
<organism evidence="2 3">
    <name type="scientific">Actinospica durhamensis</name>
    <dbReference type="NCBI Taxonomy" id="1508375"/>
    <lineage>
        <taxon>Bacteria</taxon>
        <taxon>Bacillati</taxon>
        <taxon>Actinomycetota</taxon>
        <taxon>Actinomycetes</taxon>
        <taxon>Catenulisporales</taxon>
        <taxon>Actinospicaceae</taxon>
        <taxon>Actinospica</taxon>
    </lineage>
</organism>
<feature type="transmembrane region" description="Helical" evidence="1">
    <location>
        <begin position="208"/>
        <end position="228"/>
    </location>
</feature>
<keyword evidence="1" id="KW-1133">Transmembrane helix</keyword>
<evidence type="ECO:0000256" key="1">
    <source>
        <dbReference type="SAM" id="Phobius"/>
    </source>
</evidence>
<comment type="caution">
    <text evidence="2">The sequence shown here is derived from an EMBL/GenBank/DDBJ whole genome shotgun (WGS) entry which is preliminary data.</text>
</comment>
<keyword evidence="1" id="KW-0472">Membrane</keyword>
<feature type="transmembrane region" description="Helical" evidence="1">
    <location>
        <begin position="20"/>
        <end position="42"/>
    </location>
</feature>
<keyword evidence="3" id="KW-1185">Reference proteome</keyword>